<feature type="transmembrane region" description="Helical" evidence="8">
    <location>
        <begin position="278"/>
        <end position="298"/>
    </location>
</feature>
<evidence type="ECO:0000256" key="2">
    <source>
        <dbReference type="ARBA" id="ARBA00006679"/>
    </source>
</evidence>
<dbReference type="InterPro" id="IPR032808">
    <property type="entry name" value="DoxX"/>
</dbReference>
<evidence type="ECO:0000256" key="1">
    <source>
        <dbReference type="ARBA" id="ARBA00004651"/>
    </source>
</evidence>
<accession>A0ABT3CGI5</accession>
<feature type="transmembrane region" description="Helical" evidence="8">
    <location>
        <begin position="245"/>
        <end position="266"/>
    </location>
</feature>
<dbReference type="Pfam" id="PF07681">
    <property type="entry name" value="DoxX"/>
    <property type="match status" value="1"/>
</dbReference>
<protein>
    <submittedName>
        <fullName evidence="9">DoxX family protein</fullName>
    </submittedName>
</protein>
<name>A0ABT3CGI5_9MYCO</name>
<sequence>MSKIAGKSAAQIPDSRELALTLTLVTSPSNDPHWQRPGDASSGAGSSRPASASLVDPEDDMPSATYGGDFETTTITNYGSSYGTASPSSSNGYALLNDPEPLPYVQPQPMRPMIGPTEIEPEDYDRARNAGRRGTQDLGLFLLRAAFGALLIAHGLQKIFGWWGGQGLGSFRDSLEGLGFQHADLLVYAAAGGQIAAGVLLVLGLFTPLAAAVALAYLINALLAGVMLQENPAQLQFFLPAGHEFVITLIVVAAAIILCGPGRWGFDAGRGWARRPFIGSFVALLVGIGGGIAIWVLLNGANPLVG</sequence>
<evidence type="ECO:0000256" key="5">
    <source>
        <dbReference type="ARBA" id="ARBA00022989"/>
    </source>
</evidence>
<evidence type="ECO:0000256" key="7">
    <source>
        <dbReference type="SAM" id="MobiDB-lite"/>
    </source>
</evidence>
<dbReference type="Proteomes" id="UP001526201">
    <property type="component" value="Unassembled WGS sequence"/>
</dbReference>
<feature type="transmembrane region" description="Helical" evidence="8">
    <location>
        <begin position="185"/>
        <end position="203"/>
    </location>
</feature>
<evidence type="ECO:0000313" key="9">
    <source>
        <dbReference type="EMBL" id="MCV7228594.1"/>
    </source>
</evidence>
<keyword evidence="3" id="KW-1003">Cell membrane</keyword>
<keyword evidence="10" id="KW-1185">Reference proteome</keyword>
<feature type="compositionally biased region" description="Low complexity" evidence="7">
    <location>
        <begin position="37"/>
        <end position="53"/>
    </location>
</feature>
<evidence type="ECO:0000256" key="8">
    <source>
        <dbReference type="SAM" id="Phobius"/>
    </source>
</evidence>
<comment type="similarity">
    <text evidence="2">Belongs to the DoxX family.</text>
</comment>
<comment type="subcellular location">
    <subcellularLocation>
        <location evidence="1">Cell membrane</location>
        <topology evidence="1">Multi-pass membrane protein</topology>
    </subcellularLocation>
</comment>
<dbReference type="PANTHER" id="PTHR33452:SF1">
    <property type="entry name" value="INNER MEMBRANE PROTEIN YPHA-RELATED"/>
    <property type="match status" value="1"/>
</dbReference>
<evidence type="ECO:0000256" key="6">
    <source>
        <dbReference type="ARBA" id="ARBA00023136"/>
    </source>
</evidence>
<organism evidence="9 10">
    <name type="scientific">Mycolicibacterium komossense</name>
    <dbReference type="NCBI Taxonomy" id="1779"/>
    <lineage>
        <taxon>Bacteria</taxon>
        <taxon>Bacillati</taxon>
        <taxon>Actinomycetota</taxon>
        <taxon>Actinomycetes</taxon>
        <taxon>Mycobacteriales</taxon>
        <taxon>Mycobacteriaceae</taxon>
        <taxon>Mycolicibacterium</taxon>
    </lineage>
</organism>
<gene>
    <name evidence="9" type="ORF">H7J73_21495</name>
</gene>
<keyword evidence="6 8" id="KW-0472">Membrane</keyword>
<evidence type="ECO:0000313" key="10">
    <source>
        <dbReference type="Proteomes" id="UP001526201"/>
    </source>
</evidence>
<evidence type="ECO:0000256" key="3">
    <source>
        <dbReference type="ARBA" id="ARBA00022475"/>
    </source>
</evidence>
<feature type="region of interest" description="Disordered" evidence="7">
    <location>
        <begin position="24"/>
        <end position="67"/>
    </location>
</feature>
<proteinExistence type="inferred from homology"/>
<dbReference type="EMBL" id="JACKTY010000033">
    <property type="protein sequence ID" value="MCV7228594.1"/>
    <property type="molecule type" value="Genomic_DNA"/>
</dbReference>
<reference evidence="9 10" key="1">
    <citation type="journal article" date="2022" name="BMC Genomics">
        <title>Comparative genome analysis of mycobacteria focusing on tRNA and non-coding RNA.</title>
        <authorList>
            <person name="Behra P.R.K."/>
            <person name="Pettersson B.M.F."/>
            <person name="Ramesh M."/>
            <person name="Das S."/>
            <person name="Dasgupta S."/>
            <person name="Kirsebom L.A."/>
        </authorList>
    </citation>
    <scope>NUCLEOTIDE SEQUENCE [LARGE SCALE GENOMIC DNA]</scope>
    <source>
        <strain evidence="9 10">DSM 44078</strain>
    </source>
</reference>
<keyword evidence="5 8" id="KW-1133">Transmembrane helix</keyword>
<evidence type="ECO:0000256" key="4">
    <source>
        <dbReference type="ARBA" id="ARBA00022692"/>
    </source>
</evidence>
<keyword evidence="4 8" id="KW-0812">Transmembrane</keyword>
<comment type="caution">
    <text evidence="9">The sequence shown here is derived from an EMBL/GenBank/DDBJ whole genome shotgun (WGS) entry which is preliminary data.</text>
</comment>
<dbReference type="InterPro" id="IPR051907">
    <property type="entry name" value="DoxX-like_oxidoreductase"/>
</dbReference>
<feature type="transmembrane region" description="Helical" evidence="8">
    <location>
        <begin position="141"/>
        <end position="165"/>
    </location>
</feature>
<feature type="transmembrane region" description="Helical" evidence="8">
    <location>
        <begin position="210"/>
        <end position="229"/>
    </location>
</feature>
<dbReference type="PANTHER" id="PTHR33452">
    <property type="entry name" value="OXIDOREDUCTASE CATD-RELATED"/>
    <property type="match status" value="1"/>
</dbReference>